<dbReference type="InterPro" id="IPR050268">
    <property type="entry name" value="NADH-dep_flavin_reductase"/>
</dbReference>
<evidence type="ECO:0000256" key="2">
    <source>
        <dbReference type="ARBA" id="ARBA00023002"/>
    </source>
</evidence>
<proteinExistence type="inferred from homology"/>
<evidence type="ECO:0000313" key="5">
    <source>
        <dbReference type="Proteomes" id="UP000561438"/>
    </source>
</evidence>
<keyword evidence="2" id="KW-0560">Oxidoreductase</keyword>
<dbReference type="PANTHER" id="PTHR30466:SF11">
    <property type="entry name" value="FLAVIN-DEPENDENT MONOOXYGENASE, REDUCTASE SUBUNIT HSAB"/>
    <property type="match status" value="1"/>
</dbReference>
<evidence type="ECO:0000256" key="1">
    <source>
        <dbReference type="ARBA" id="ARBA00008898"/>
    </source>
</evidence>
<dbReference type="InterPro" id="IPR029058">
    <property type="entry name" value="AB_hydrolase_fold"/>
</dbReference>
<dbReference type="InterPro" id="IPR002563">
    <property type="entry name" value="Flavin_Rdtase-like_dom"/>
</dbReference>
<dbReference type="Pfam" id="PF01613">
    <property type="entry name" value="Flavin_Reduct"/>
    <property type="match status" value="1"/>
</dbReference>
<feature type="domain" description="Flavin reductase like" evidence="3">
    <location>
        <begin position="216"/>
        <end position="360"/>
    </location>
</feature>
<keyword evidence="5" id="KW-1185">Reference proteome</keyword>
<comment type="caution">
    <text evidence="4">The sequence shown here is derived from an EMBL/GenBank/DDBJ whole genome shotgun (WGS) entry which is preliminary data.</text>
</comment>
<sequence>MAARQFTGFDGSPLLAQESGSRHAPTVLLLPDLGASGEAWASVAAALSDAGRNSIVLEWRRGADTFGTDALVSDLHAVLHQLSSRPVIIANGSAAYIAAVALGEGGPDLASGLALVETIPGGGSTSAASADLAERAAAAIAETGCPILLLAHGEDFFPAARETQHIECSAAAPSPEVPDRRDAFHACLIDFLERRAPRTATEYVAGSDPRTLRDALGTFATGVTIVTATAPDGRHIGLTANSFTSVSLEPPLLLVCPARSAGSMPVLEKAEFFAVNVLHIGQQGVSNLFAAKGEDRFAETEFELWDRGVPILANALASFECRKYAEYDGGDHVILVGEVERVRYAPQRDPLLYFRGKYRRLHFA</sequence>
<name>A0A850H8X4_9SPHN</name>
<dbReference type="Gene3D" id="3.40.50.1820">
    <property type="entry name" value="alpha/beta hydrolase"/>
    <property type="match status" value="1"/>
</dbReference>
<dbReference type="SUPFAM" id="SSF53474">
    <property type="entry name" value="alpha/beta-Hydrolases"/>
    <property type="match status" value="1"/>
</dbReference>
<dbReference type="GO" id="GO:0010181">
    <property type="term" value="F:FMN binding"/>
    <property type="evidence" value="ECO:0007669"/>
    <property type="project" value="InterPro"/>
</dbReference>
<reference evidence="4 5" key="1">
    <citation type="submission" date="2020-06" db="EMBL/GenBank/DDBJ databases">
        <title>Altererythrobacter sp. HHU K3-1.</title>
        <authorList>
            <person name="Zhang D."/>
            <person name="Xue H."/>
        </authorList>
    </citation>
    <scope>NUCLEOTIDE SEQUENCE [LARGE SCALE GENOMIC DNA]</scope>
    <source>
        <strain evidence="4 5">HHU K3-1</strain>
    </source>
</reference>
<dbReference type="AlphaFoldDB" id="A0A850H8X4"/>
<organism evidence="4 5">
    <name type="scientific">Qipengyuania atrilutea</name>
    <dbReference type="NCBI Taxonomy" id="2744473"/>
    <lineage>
        <taxon>Bacteria</taxon>
        <taxon>Pseudomonadati</taxon>
        <taxon>Pseudomonadota</taxon>
        <taxon>Alphaproteobacteria</taxon>
        <taxon>Sphingomonadales</taxon>
        <taxon>Erythrobacteraceae</taxon>
        <taxon>Qipengyuania</taxon>
    </lineage>
</organism>
<comment type="similarity">
    <text evidence="1">Belongs to the non-flavoprotein flavin reductase family.</text>
</comment>
<dbReference type="SMART" id="SM00903">
    <property type="entry name" value="Flavin_Reduct"/>
    <property type="match status" value="1"/>
</dbReference>
<dbReference type="PANTHER" id="PTHR30466">
    <property type="entry name" value="FLAVIN REDUCTASE"/>
    <property type="match status" value="1"/>
</dbReference>
<dbReference type="GO" id="GO:0042602">
    <property type="term" value="F:riboflavin reductase (NADPH) activity"/>
    <property type="evidence" value="ECO:0007669"/>
    <property type="project" value="TreeGrafter"/>
</dbReference>
<dbReference type="Proteomes" id="UP000561438">
    <property type="component" value="Unassembled WGS sequence"/>
</dbReference>
<evidence type="ECO:0000259" key="3">
    <source>
        <dbReference type="SMART" id="SM00903"/>
    </source>
</evidence>
<dbReference type="SUPFAM" id="SSF50475">
    <property type="entry name" value="FMN-binding split barrel"/>
    <property type="match status" value="1"/>
</dbReference>
<gene>
    <name evidence="4" type="ORF">HUV48_00725</name>
</gene>
<dbReference type="Gene3D" id="2.30.110.10">
    <property type="entry name" value="Electron Transport, Fmn-binding Protein, Chain A"/>
    <property type="match status" value="1"/>
</dbReference>
<protein>
    <submittedName>
        <fullName evidence="4">Flavin reductase</fullName>
    </submittedName>
</protein>
<accession>A0A850H8X4</accession>
<dbReference type="InterPro" id="IPR012349">
    <property type="entry name" value="Split_barrel_FMN-bd"/>
</dbReference>
<dbReference type="EMBL" id="JABWGV010000001">
    <property type="protein sequence ID" value="NVD43539.1"/>
    <property type="molecule type" value="Genomic_DNA"/>
</dbReference>
<evidence type="ECO:0000313" key="4">
    <source>
        <dbReference type="EMBL" id="NVD43539.1"/>
    </source>
</evidence>